<gene>
    <name evidence="1" type="ORF">LCGC14_2658050</name>
</gene>
<accession>A0A0F8ZSR2</accession>
<feature type="non-terminal residue" evidence="1">
    <location>
        <position position="107"/>
    </location>
</feature>
<reference evidence="1" key="1">
    <citation type="journal article" date="2015" name="Nature">
        <title>Complex archaea that bridge the gap between prokaryotes and eukaryotes.</title>
        <authorList>
            <person name="Spang A."/>
            <person name="Saw J.H."/>
            <person name="Jorgensen S.L."/>
            <person name="Zaremba-Niedzwiedzka K."/>
            <person name="Martijn J."/>
            <person name="Lind A.E."/>
            <person name="van Eijk R."/>
            <person name="Schleper C."/>
            <person name="Guy L."/>
            <person name="Ettema T.J."/>
        </authorList>
    </citation>
    <scope>NUCLEOTIDE SEQUENCE</scope>
</reference>
<organism evidence="1">
    <name type="scientific">marine sediment metagenome</name>
    <dbReference type="NCBI Taxonomy" id="412755"/>
    <lineage>
        <taxon>unclassified sequences</taxon>
        <taxon>metagenomes</taxon>
        <taxon>ecological metagenomes</taxon>
    </lineage>
</organism>
<name>A0A0F8ZSR2_9ZZZZ</name>
<proteinExistence type="predicted"/>
<comment type="caution">
    <text evidence="1">The sequence shown here is derived from an EMBL/GenBank/DDBJ whole genome shotgun (WGS) entry which is preliminary data.</text>
</comment>
<protein>
    <submittedName>
        <fullName evidence="1">Uncharacterized protein</fullName>
    </submittedName>
</protein>
<dbReference type="EMBL" id="LAZR01046279">
    <property type="protein sequence ID" value="KKK96907.1"/>
    <property type="molecule type" value="Genomic_DNA"/>
</dbReference>
<sequence length="107" mass="12106">MGQIIFNGGNPLDGCPTDYDEADLILEGMNKGKSEDGPMWCWDCGFKLDYDGDILRVSSRFYPPKTHYGPTWDGTVTFSLLGDELIKKKFDCKTLDDLVKEVELFVQ</sequence>
<evidence type="ECO:0000313" key="1">
    <source>
        <dbReference type="EMBL" id="KKK96907.1"/>
    </source>
</evidence>
<dbReference type="AlphaFoldDB" id="A0A0F8ZSR2"/>